<evidence type="ECO:0000256" key="3">
    <source>
        <dbReference type="ARBA" id="ARBA00022679"/>
    </source>
</evidence>
<protein>
    <submittedName>
        <fullName evidence="5">Class I SAM-dependent methyltransferase</fullName>
    </submittedName>
</protein>
<dbReference type="PANTHER" id="PTHR44942">
    <property type="entry name" value="METHYLTRANSF_11 DOMAIN-CONTAINING PROTEIN"/>
    <property type="match status" value="1"/>
</dbReference>
<name>A0A7Y6Q4P9_9HYPH</name>
<comment type="caution">
    <text evidence="5">The sequence shown here is derived from an EMBL/GenBank/DDBJ whole genome shotgun (WGS) entry which is preliminary data.</text>
</comment>
<organism evidence="5 6">
    <name type="scientific">Ensifer oleiphilus</name>
    <dbReference type="NCBI Taxonomy" id="2742698"/>
    <lineage>
        <taxon>Bacteria</taxon>
        <taxon>Pseudomonadati</taxon>
        <taxon>Pseudomonadota</taxon>
        <taxon>Alphaproteobacteria</taxon>
        <taxon>Hyphomicrobiales</taxon>
        <taxon>Rhizobiaceae</taxon>
        <taxon>Sinorhizobium/Ensifer group</taxon>
        <taxon>Ensifer</taxon>
    </lineage>
</organism>
<dbReference type="Pfam" id="PF08241">
    <property type="entry name" value="Methyltransf_11"/>
    <property type="match status" value="1"/>
</dbReference>
<evidence type="ECO:0000259" key="4">
    <source>
        <dbReference type="Pfam" id="PF08241"/>
    </source>
</evidence>
<feature type="domain" description="Methyltransferase type 11" evidence="4">
    <location>
        <begin position="45"/>
        <end position="133"/>
    </location>
</feature>
<evidence type="ECO:0000256" key="2">
    <source>
        <dbReference type="ARBA" id="ARBA00022603"/>
    </source>
</evidence>
<keyword evidence="6" id="KW-1185">Reference proteome</keyword>
<dbReference type="InterPro" id="IPR051052">
    <property type="entry name" value="Diverse_substrate_MTase"/>
</dbReference>
<sequence length="253" mass="28559">MRVKDTATQNWFDKGGSAYALFRPEYPAALSRFLADTVHHRGCALDVGCGNGQLTCQLAEHFARVVGADPSRDQIANAHRHVNVDYICAPAELLPLPDDSVDLVTAAQAAHWFDRPSFYKEASRIAAKGAVIALVSYGTMRLAPADLQERFDRFYKDEVGPYWPPERKLVDSGYADIDFPFEAMDYPEMAIDRAWELGEVLGYISTWSAVRRINEAGREDILEAFVHDISDLWGDPTRKRPVWWPINMRVGRL</sequence>
<evidence type="ECO:0000313" key="5">
    <source>
        <dbReference type="EMBL" id="NVD39019.1"/>
    </source>
</evidence>
<dbReference type="GO" id="GO:0032259">
    <property type="term" value="P:methylation"/>
    <property type="evidence" value="ECO:0007669"/>
    <property type="project" value="UniProtKB-KW"/>
</dbReference>
<accession>A0A7Y6Q4P9</accession>
<comment type="similarity">
    <text evidence="1">Belongs to the methyltransferase superfamily.</text>
</comment>
<dbReference type="InterPro" id="IPR029063">
    <property type="entry name" value="SAM-dependent_MTases_sf"/>
</dbReference>
<dbReference type="SUPFAM" id="SSF53335">
    <property type="entry name" value="S-adenosyl-L-methionine-dependent methyltransferases"/>
    <property type="match status" value="1"/>
</dbReference>
<dbReference type="PANTHER" id="PTHR44942:SF4">
    <property type="entry name" value="METHYLTRANSFERASE TYPE 11 DOMAIN-CONTAINING PROTEIN"/>
    <property type="match status" value="1"/>
</dbReference>
<keyword evidence="3 5" id="KW-0808">Transferase</keyword>
<dbReference type="EMBL" id="JABWDU010000002">
    <property type="protein sequence ID" value="NVD39019.1"/>
    <property type="molecule type" value="Genomic_DNA"/>
</dbReference>
<dbReference type="InterPro" id="IPR013216">
    <property type="entry name" value="Methyltransf_11"/>
</dbReference>
<dbReference type="RefSeq" id="WP_176352615.1">
    <property type="nucleotide sequence ID" value="NZ_JABWDU010000002.1"/>
</dbReference>
<keyword evidence="2 5" id="KW-0489">Methyltransferase</keyword>
<dbReference type="CDD" id="cd02440">
    <property type="entry name" value="AdoMet_MTases"/>
    <property type="match status" value="1"/>
</dbReference>
<dbReference type="GO" id="GO:0008757">
    <property type="term" value="F:S-adenosylmethionine-dependent methyltransferase activity"/>
    <property type="evidence" value="ECO:0007669"/>
    <property type="project" value="InterPro"/>
</dbReference>
<evidence type="ECO:0000256" key="1">
    <source>
        <dbReference type="ARBA" id="ARBA00008361"/>
    </source>
</evidence>
<dbReference type="Gene3D" id="3.40.50.150">
    <property type="entry name" value="Vaccinia Virus protein VP39"/>
    <property type="match status" value="1"/>
</dbReference>
<gene>
    <name evidence="5" type="ORF">HT585_09155</name>
</gene>
<evidence type="ECO:0000313" key="6">
    <source>
        <dbReference type="Proteomes" id="UP000520198"/>
    </source>
</evidence>
<dbReference type="AlphaFoldDB" id="A0A7Y6Q4P9"/>
<reference evidence="5 6" key="1">
    <citation type="submission" date="2020-06" db="EMBL/GenBank/DDBJ databases">
        <authorList>
            <person name="Grouzdev D.S."/>
        </authorList>
    </citation>
    <scope>NUCLEOTIDE SEQUENCE [LARGE SCALE GENOMIC DNA]</scope>
    <source>
        <strain evidence="5 6">HO-A22</strain>
    </source>
</reference>
<dbReference type="Proteomes" id="UP000520198">
    <property type="component" value="Unassembled WGS sequence"/>
</dbReference>
<proteinExistence type="inferred from homology"/>